<keyword evidence="1" id="KW-0732">Signal</keyword>
<dbReference type="AlphaFoldDB" id="W9RP90"/>
<name>W9RP90_9ROSA</name>
<evidence type="ECO:0000313" key="3">
    <source>
        <dbReference type="Proteomes" id="UP000030645"/>
    </source>
</evidence>
<gene>
    <name evidence="2" type="ORF">L484_015841</name>
</gene>
<keyword evidence="3" id="KW-1185">Reference proteome</keyword>
<dbReference type="EMBL" id="KE344892">
    <property type="protein sequence ID" value="EXB84509.1"/>
    <property type="molecule type" value="Genomic_DNA"/>
</dbReference>
<organism evidence="2 3">
    <name type="scientific">Morus notabilis</name>
    <dbReference type="NCBI Taxonomy" id="981085"/>
    <lineage>
        <taxon>Eukaryota</taxon>
        <taxon>Viridiplantae</taxon>
        <taxon>Streptophyta</taxon>
        <taxon>Embryophyta</taxon>
        <taxon>Tracheophyta</taxon>
        <taxon>Spermatophyta</taxon>
        <taxon>Magnoliopsida</taxon>
        <taxon>eudicotyledons</taxon>
        <taxon>Gunneridae</taxon>
        <taxon>Pentapetalae</taxon>
        <taxon>rosids</taxon>
        <taxon>fabids</taxon>
        <taxon>Rosales</taxon>
        <taxon>Moraceae</taxon>
        <taxon>Moreae</taxon>
        <taxon>Morus</taxon>
    </lineage>
</organism>
<proteinExistence type="predicted"/>
<sequence length="99" mass="11427">MAKAKPKILASLLILLNFFFAACAIQESRSQVALPYRERISDIFSPTQKESLFQRSEADDLVKGDIMKWSWQEMGHISPKGVHMGELWESIRICTKWQN</sequence>
<accession>W9RP90</accession>
<evidence type="ECO:0000256" key="1">
    <source>
        <dbReference type="SAM" id="SignalP"/>
    </source>
</evidence>
<dbReference type="PROSITE" id="PS51257">
    <property type="entry name" value="PROKAR_LIPOPROTEIN"/>
    <property type="match status" value="1"/>
</dbReference>
<feature type="chain" id="PRO_5004928780" evidence="1">
    <location>
        <begin position="25"/>
        <end position="99"/>
    </location>
</feature>
<evidence type="ECO:0000313" key="2">
    <source>
        <dbReference type="EMBL" id="EXB84509.1"/>
    </source>
</evidence>
<protein>
    <submittedName>
        <fullName evidence="2">Uncharacterized protein</fullName>
    </submittedName>
</protein>
<feature type="signal peptide" evidence="1">
    <location>
        <begin position="1"/>
        <end position="24"/>
    </location>
</feature>
<reference evidence="3" key="1">
    <citation type="submission" date="2013-01" db="EMBL/GenBank/DDBJ databases">
        <title>Draft Genome Sequence of a Mulberry Tree, Morus notabilis C.K. Schneid.</title>
        <authorList>
            <person name="He N."/>
            <person name="Zhao S."/>
        </authorList>
    </citation>
    <scope>NUCLEOTIDE SEQUENCE</scope>
</reference>
<dbReference type="Proteomes" id="UP000030645">
    <property type="component" value="Unassembled WGS sequence"/>
</dbReference>